<feature type="compositionally biased region" description="Polar residues" evidence="1">
    <location>
        <begin position="367"/>
        <end position="382"/>
    </location>
</feature>
<feature type="region of interest" description="Disordered" evidence="1">
    <location>
        <begin position="594"/>
        <end position="701"/>
    </location>
</feature>
<reference evidence="3" key="1">
    <citation type="submission" date="2022-12" db="EMBL/GenBank/DDBJ databases">
        <title>Genome assemblies of Blomia tropicalis.</title>
        <authorList>
            <person name="Cui Y."/>
        </authorList>
    </citation>
    <scope>NUCLEOTIDE SEQUENCE</scope>
    <source>
        <tissue evidence="3">Adult mites</tissue>
    </source>
</reference>
<gene>
    <name evidence="3" type="ORF">RDWZM_010135</name>
</gene>
<feature type="region of interest" description="Disordered" evidence="1">
    <location>
        <begin position="330"/>
        <end position="403"/>
    </location>
</feature>
<keyword evidence="2" id="KW-0472">Membrane</keyword>
<feature type="compositionally biased region" description="Acidic residues" evidence="1">
    <location>
        <begin position="623"/>
        <end position="638"/>
    </location>
</feature>
<keyword evidence="2" id="KW-0812">Transmembrane</keyword>
<feature type="transmembrane region" description="Helical" evidence="2">
    <location>
        <begin position="20"/>
        <end position="41"/>
    </location>
</feature>
<dbReference type="EMBL" id="JAPWDV010000004">
    <property type="protein sequence ID" value="KAJ6215635.1"/>
    <property type="molecule type" value="Genomic_DNA"/>
</dbReference>
<feature type="compositionally biased region" description="Low complexity" evidence="1">
    <location>
        <begin position="610"/>
        <end position="622"/>
    </location>
</feature>
<feature type="compositionally biased region" description="Basic and acidic residues" evidence="1">
    <location>
        <begin position="594"/>
        <end position="608"/>
    </location>
</feature>
<organism evidence="3 4">
    <name type="scientific">Blomia tropicalis</name>
    <name type="common">Mite</name>
    <dbReference type="NCBI Taxonomy" id="40697"/>
    <lineage>
        <taxon>Eukaryota</taxon>
        <taxon>Metazoa</taxon>
        <taxon>Ecdysozoa</taxon>
        <taxon>Arthropoda</taxon>
        <taxon>Chelicerata</taxon>
        <taxon>Arachnida</taxon>
        <taxon>Acari</taxon>
        <taxon>Acariformes</taxon>
        <taxon>Sarcoptiformes</taxon>
        <taxon>Astigmata</taxon>
        <taxon>Glycyphagoidea</taxon>
        <taxon>Echimyopodidae</taxon>
        <taxon>Blomia</taxon>
    </lineage>
</organism>
<feature type="compositionally biased region" description="Low complexity" evidence="1">
    <location>
        <begin position="66"/>
        <end position="76"/>
    </location>
</feature>
<keyword evidence="4" id="KW-1185">Reference proteome</keyword>
<feature type="compositionally biased region" description="Basic residues" evidence="1">
    <location>
        <begin position="269"/>
        <end position="283"/>
    </location>
</feature>
<feature type="compositionally biased region" description="Pro residues" evidence="1">
    <location>
        <begin position="386"/>
        <end position="400"/>
    </location>
</feature>
<feature type="compositionally biased region" description="Low complexity" evidence="1">
    <location>
        <begin position="93"/>
        <end position="112"/>
    </location>
</feature>
<feature type="compositionally biased region" description="Basic residues" evidence="1">
    <location>
        <begin position="487"/>
        <end position="496"/>
    </location>
</feature>
<feature type="compositionally biased region" description="Basic residues" evidence="1">
    <location>
        <begin position="136"/>
        <end position="145"/>
    </location>
</feature>
<feature type="region of interest" description="Disordered" evidence="1">
    <location>
        <begin position="467"/>
        <end position="496"/>
    </location>
</feature>
<feature type="compositionally biased region" description="Polar residues" evidence="1">
    <location>
        <begin position="340"/>
        <end position="354"/>
    </location>
</feature>
<feature type="compositionally biased region" description="Low complexity" evidence="1">
    <location>
        <begin position="259"/>
        <end position="268"/>
    </location>
</feature>
<evidence type="ECO:0000313" key="4">
    <source>
        <dbReference type="Proteomes" id="UP001142055"/>
    </source>
</evidence>
<keyword evidence="2" id="KW-1133">Transmembrane helix</keyword>
<evidence type="ECO:0000256" key="1">
    <source>
        <dbReference type="SAM" id="MobiDB-lite"/>
    </source>
</evidence>
<feature type="region of interest" description="Disordered" evidence="1">
    <location>
        <begin position="510"/>
        <end position="555"/>
    </location>
</feature>
<feature type="region of interest" description="Disordered" evidence="1">
    <location>
        <begin position="59"/>
        <end position="210"/>
    </location>
</feature>
<evidence type="ECO:0000256" key="2">
    <source>
        <dbReference type="SAM" id="Phobius"/>
    </source>
</evidence>
<accession>A0A9Q0RIR9</accession>
<name>A0A9Q0RIR9_BLOTA</name>
<dbReference type="AlphaFoldDB" id="A0A9Q0RIR9"/>
<proteinExistence type="predicted"/>
<comment type="caution">
    <text evidence="3">The sequence shown here is derived from an EMBL/GenBank/DDBJ whole genome shotgun (WGS) entry which is preliminary data.</text>
</comment>
<protein>
    <submittedName>
        <fullName evidence="3">Uncharacterized protein</fullName>
    </submittedName>
</protein>
<dbReference type="Proteomes" id="UP001142055">
    <property type="component" value="Chromosome 4"/>
</dbReference>
<feature type="compositionally biased region" description="Basic and acidic residues" evidence="1">
    <location>
        <begin position="647"/>
        <end position="656"/>
    </location>
</feature>
<dbReference type="OMA" id="YRASINC"/>
<feature type="region of interest" description="Disordered" evidence="1">
    <location>
        <begin position="250"/>
        <end position="290"/>
    </location>
</feature>
<feature type="compositionally biased region" description="Basic and acidic residues" evidence="1">
    <location>
        <begin position="146"/>
        <end position="162"/>
    </location>
</feature>
<evidence type="ECO:0000313" key="3">
    <source>
        <dbReference type="EMBL" id="KAJ6215635.1"/>
    </source>
</evidence>
<feature type="compositionally biased region" description="Polar residues" evidence="1">
    <location>
        <begin position="171"/>
        <end position="180"/>
    </location>
</feature>
<feature type="compositionally biased region" description="Polar residues" evidence="1">
    <location>
        <begin position="78"/>
        <end position="92"/>
    </location>
</feature>
<feature type="compositionally biased region" description="Basic and acidic residues" evidence="1">
    <location>
        <begin position="477"/>
        <end position="486"/>
    </location>
</feature>
<feature type="compositionally biased region" description="Basic residues" evidence="1">
    <location>
        <begin position="518"/>
        <end position="547"/>
    </location>
</feature>
<sequence>MHGFDDSFRAQRKFRIRGKWELILVLMVVIAGVVVTTIAVLKAKEKRESFFITEEDNTLNNYSKRNNNNNNNNHNHNLQHTKSTLPNGKQVENNSNSNQINSSNNNNNNNSNQHTIDSHLSVIGDDDTRTSTINRHSNRHRHNKQARNDDEPIQHDNGDKMMESNIDDNNGEINGRQMNNDGKVERRRNNNNKHNRYQAEKEFNLAPNNMDMRGYESKRVRVKVPAIMATNNEQQQPELLEHNRNHKIESGSTIRSRENGQQSQPNNHHQNHKNQNHQNHHHQQQQQSIESSLLRYDGLPGYPPPVGYDPSVYYQPDKPNANVEYTANSAGFILSPPPQNDQSVAATEEQSGPLSTRPFGLPLNSDLKMSTNPKKISPNSKVSIVAPPPPPPPPPNPLSLPPRVNIGPRTKQDLFRMMNSDNGANYLSTNEILWLHHNRPELFSTTSKLEPLASKNIATISTSVPIGNGRRFKRSPKHDDYDDDRHHFRPLRKSRPKKFIMEQMSHDIDDDEFDGRYKSKHNGKGPKRKKATNLKKNKKNLKKKKSYSKSESKKVEKLDILGSGNFEIIRGGIIDNSKDDKLLGSTKMNAETDGTKLTKHKIDNKDESSNVDNSGNDDGSNVNDEDGFDYGNNEDGDDLSNQNEQDGNQKNKDRSNSFEPFNFDLFGNDPILGFQGYDNFGNHDGSSRPSTGNGKRGGVNM</sequence>